<evidence type="ECO:0000313" key="2">
    <source>
        <dbReference type="EMBL" id="ABS65769.1"/>
    </source>
</evidence>
<dbReference type="InterPro" id="IPR049713">
    <property type="entry name" value="Pr6Pr-like"/>
</dbReference>
<keyword evidence="1" id="KW-0472">Membrane</keyword>
<dbReference type="NCBIfam" id="NF038065">
    <property type="entry name" value="Pr6Pr"/>
    <property type="match status" value="1"/>
</dbReference>
<feature type="transmembrane region" description="Helical" evidence="1">
    <location>
        <begin position="117"/>
        <end position="138"/>
    </location>
</feature>
<organism evidence="2 3">
    <name type="scientific">Xanthobacter autotrophicus (strain ATCC BAA-1158 / Py2)</name>
    <dbReference type="NCBI Taxonomy" id="78245"/>
    <lineage>
        <taxon>Bacteria</taxon>
        <taxon>Pseudomonadati</taxon>
        <taxon>Pseudomonadota</taxon>
        <taxon>Alphaproteobacteria</taxon>
        <taxon>Hyphomicrobiales</taxon>
        <taxon>Xanthobacteraceae</taxon>
        <taxon>Xanthobacter</taxon>
    </lineage>
</organism>
<dbReference type="EMBL" id="CP000781">
    <property type="protein sequence ID" value="ABS65769.1"/>
    <property type="molecule type" value="Genomic_DNA"/>
</dbReference>
<dbReference type="PhylomeDB" id="A7ICM6"/>
<keyword evidence="3" id="KW-1185">Reference proteome</keyword>
<name>A7ICM6_XANP2</name>
<reference evidence="2 3" key="1">
    <citation type="submission" date="2007-07" db="EMBL/GenBank/DDBJ databases">
        <title>Complete sequence of chromosome of Xanthobacter autotrophicus Py2.</title>
        <authorList>
            <consortium name="US DOE Joint Genome Institute"/>
            <person name="Copeland A."/>
            <person name="Lucas S."/>
            <person name="Lapidus A."/>
            <person name="Barry K."/>
            <person name="Glavina del Rio T."/>
            <person name="Hammon N."/>
            <person name="Israni S."/>
            <person name="Dalin E."/>
            <person name="Tice H."/>
            <person name="Pitluck S."/>
            <person name="Sims D."/>
            <person name="Brettin T."/>
            <person name="Bruce D."/>
            <person name="Detter J.C."/>
            <person name="Han C."/>
            <person name="Tapia R."/>
            <person name="Brainard J."/>
            <person name="Schmutz J."/>
            <person name="Larimer F."/>
            <person name="Land M."/>
            <person name="Hauser L."/>
            <person name="Kyrpides N."/>
            <person name="Kim E."/>
            <person name="Ensigns S.A."/>
            <person name="Richardson P."/>
        </authorList>
    </citation>
    <scope>NUCLEOTIDE SEQUENCE [LARGE SCALE GENOMIC DNA]</scope>
    <source>
        <strain evidence="3">ATCC BAA-1158 / Py2</strain>
    </source>
</reference>
<feature type="transmembrane region" description="Helical" evidence="1">
    <location>
        <begin position="187"/>
        <end position="208"/>
    </location>
</feature>
<sequence>MGQESGAIWTRRLSAATALVAWAALALQLGIVVEKMAAAGDGFGPALWRFLGYFTVLTNLFVAVVASAYALRPGSAMAGPKVRLAAVVSIVLVGIIYALLLRNVWKPEGWQLIADRLLHQVTPVLFLATWVLAARGAVGESGLGFSDAAWAMAPPVLYLTYALARGEADGWYAYWFLDPAKLGEGRMALNTVLLAAVFLATALIFLGLHRLLARRTS</sequence>
<dbReference type="OrthoDB" id="9809977at2"/>
<evidence type="ECO:0000313" key="3">
    <source>
        <dbReference type="Proteomes" id="UP000002417"/>
    </source>
</evidence>
<gene>
    <name evidence="2" type="ordered locus">Xaut_0511</name>
</gene>
<feature type="transmembrane region" description="Helical" evidence="1">
    <location>
        <begin position="50"/>
        <end position="71"/>
    </location>
</feature>
<accession>A7ICM6</accession>
<proteinExistence type="predicted"/>
<dbReference type="HOGENOM" id="CLU_077680_0_0_5"/>
<dbReference type="Proteomes" id="UP000002417">
    <property type="component" value="Chromosome"/>
</dbReference>
<protein>
    <recommendedName>
        <fullName evidence="4">Pr6Pr family membrane protein</fullName>
    </recommendedName>
</protein>
<keyword evidence="1" id="KW-0812">Transmembrane</keyword>
<dbReference type="eggNOG" id="COG2141">
    <property type="taxonomic scope" value="Bacteria"/>
</dbReference>
<feature type="transmembrane region" description="Helical" evidence="1">
    <location>
        <begin position="145"/>
        <end position="164"/>
    </location>
</feature>
<evidence type="ECO:0008006" key="4">
    <source>
        <dbReference type="Google" id="ProtNLM"/>
    </source>
</evidence>
<dbReference type="KEGG" id="xau:Xaut_0511"/>
<dbReference type="STRING" id="78245.Xaut_0511"/>
<keyword evidence="1" id="KW-1133">Transmembrane helix</keyword>
<feature type="transmembrane region" description="Helical" evidence="1">
    <location>
        <begin position="83"/>
        <end position="105"/>
    </location>
</feature>
<evidence type="ECO:0000256" key="1">
    <source>
        <dbReference type="SAM" id="Phobius"/>
    </source>
</evidence>
<dbReference type="AlphaFoldDB" id="A7ICM6"/>